<name>E7RQD1_9BACT</name>
<evidence type="ECO:0000256" key="6">
    <source>
        <dbReference type="PIRSR" id="PIRSR600200-1"/>
    </source>
</evidence>
<evidence type="ECO:0000256" key="3">
    <source>
        <dbReference type="ARBA" id="ARBA00022729"/>
    </source>
</evidence>
<evidence type="ECO:0000259" key="7">
    <source>
        <dbReference type="Pfam" id="PF13734"/>
    </source>
</evidence>
<comment type="caution">
    <text evidence="8">The sequence shown here is derived from an EMBL/GenBank/DDBJ whole genome shotgun (WGS) entry which is preliminary data.</text>
</comment>
<feature type="domain" description="Spi protease inhibitor" evidence="7">
    <location>
        <begin position="44"/>
        <end position="134"/>
    </location>
</feature>
<sequence length="904" mass="101135">MTQSLIEVCKNLVSLMINRRNSNKALTLLVSISLLFSYICPLRAAHISPKQALQIAKKYITPSRDTRKGVQTRSVSGKKELPLYIFNDNKGQGFVVVAGDDRMGEVLAYSREGALDTLHANDGVRLLLAGYTQQYYHLKQGAVASSPIQQAVRRVTEVAPMVKSKWGQGYPYNAKTGHLYSGCVATAMAQLMYYHRWPAQGKGKNDYVVSYYRETKTADFSKSHYDWENMLPDYRYPVQATAAQNDAVALLMSDAGISVNMQYTPRSSSASSWMAFYAFKLNFDYTAAYVTRDLEGPAGFAQILQKEILNGFPVYLSGSSSSSISGHAWVTDGFDENGLFHMNFGWDGQSDGYYSLTALDVSQSGNEFNGKSLSFRRGLTAILAHPNKPDVLPIDKELMQDSPQLVFNSEGYLSLPKGLGKSFERSKMPDVRMAYFVNRGEAFNGDIGIGIYDSKGERVKLCASNDHANGSFTQRVFGQYNQGYMLKDALIVDSQYVKIDLSGLEDGYYRFVPLCAAAKDNGEWDDWLKMKRAPNMEIELRGNIVRISEEDNMQAGFQLMENPILREQLEPGNMAKVVLRLKNLSGMLRDCYVKMQLKDENDSVVVESRTKRVTEFDGFSISNVPVMVSLPADIVPKRYQVYIEVLGNDGKGGTDDAHAVRYGVKNIHDKDTAYIDVAKVNEKSLMEKVVVQVLDGSGNDIDNNKIDFSQNSLLKFGLLLTANTHRSYDGSIKLLLEDSETKMQIPLWSEWKRVSISSGVATAIYTGWRKPQDIKVLNKRPYRVVVKGVVNGSEVELWNPEQPAHYVTFEGSKVTLADYLTLGIERAETDNCPLNVWYEGNEVTVTGDNLRTVSVFSSNGVLFKRFVMQGDRQFKFSLSSFVKGVYIVKASSDSDEKVLKVRIK</sequence>
<keyword evidence="4" id="KW-0378">Hydrolase</keyword>
<keyword evidence="3" id="KW-0732">Signal</keyword>
<dbReference type="Proteomes" id="UP000005580">
    <property type="component" value="Unassembled WGS sequence"/>
</dbReference>
<evidence type="ECO:0000313" key="9">
    <source>
        <dbReference type="Proteomes" id="UP000005580"/>
    </source>
</evidence>
<dbReference type="EMBL" id="AEPE02000005">
    <property type="protein sequence ID" value="EFZ36469.1"/>
    <property type="molecule type" value="Genomic_DNA"/>
</dbReference>
<reference evidence="8" key="1">
    <citation type="submission" date="2011-01" db="EMBL/GenBank/DDBJ databases">
        <authorList>
            <person name="Muzny D."/>
            <person name="Qin X."/>
            <person name="Buhay C."/>
            <person name="Dugan-Rocha S."/>
            <person name="Ding Y."/>
            <person name="Chen G."/>
            <person name="Hawes A."/>
            <person name="Holder M."/>
            <person name="Jhangiani S."/>
            <person name="Johnson A."/>
            <person name="Khan Z."/>
            <person name="Li Z."/>
            <person name="Liu W."/>
            <person name="Liu X."/>
            <person name="Perez L."/>
            <person name="Shen H."/>
            <person name="Wang Q."/>
            <person name="Watt J."/>
            <person name="Xi L."/>
            <person name="Xin Y."/>
            <person name="Zhou J."/>
            <person name="Deng J."/>
            <person name="Jiang H."/>
            <person name="Liu Y."/>
            <person name="Qu J."/>
            <person name="Song X.-Z."/>
            <person name="Zhang L."/>
            <person name="Villasana D."/>
            <person name="Johnson A."/>
            <person name="Liu J."/>
            <person name="Liyanage D."/>
            <person name="Lorensuhewa L."/>
            <person name="Robinson T."/>
            <person name="Song A."/>
            <person name="Song B.-B."/>
            <person name="Dinh H."/>
            <person name="Thornton R."/>
            <person name="Coyle M."/>
            <person name="Francisco L."/>
            <person name="Jackson L."/>
            <person name="Javaid M."/>
            <person name="Korchina V."/>
            <person name="Kovar C."/>
            <person name="Mata R."/>
            <person name="Mathew T."/>
            <person name="Ngo R."/>
            <person name="Nguyen L."/>
            <person name="Nguyen N."/>
            <person name="Okwuonu G."/>
            <person name="Ongeri F."/>
            <person name="Pham C."/>
            <person name="Simmons D."/>
            <person name="Wilczek-Boney K."/>
            <person name="Hale W."/>
            <person name="Jakkamsetti A."/>
            <person name="Pham P."/>
            <person name="Ruth R."/>
            <person name="San Lucas F."/>
            <person name="Warren J."/>
            <person name="Zhang J."/>
            <person name="Zhao Z."/>
            <person name="Zhou C."/>
            <person name="Zhu D."/>
            <person name="Lee S."/>
            <person name="Bess C."/>
            <person name="Blankenburg K."/>
            <person name="Forbes L."/>
            <person name="Fu Q."/>
            <person name="Gubbala S."/>
            <person name="Hirani K."/>
            <person name="Jayaseelan J.C."/>
            <person name="Lara F."/>
            <person name="Munidasa M."/>
            <person name="Palculict T."/>
            <person name="Patil S."/>
            <person name="Pu L.-L."/>
            <person name="Saada N."/>
            <person name="Tang L."/>
            <person name="Weissenberger G."/>
            <person name="Zhu Y."/>
            <person name="Hemphill L."/>
            <person name="Shang Y."/>
            <person name="Youmans B."/>
            <person name="Ayvaz T."/>
            <person name="Ross M."/>
            <person name="Santibanez J."/>
            <person name="Aqrawi P."/>
            <person name="Gross S."/>
            <person name="Joshi V."/>
            <person name="Fowler G."/>
            <person name="Nazareth L."/>
            <person name="Reid J."/>
            <person name="Worley K."/>
            <person name="Petrosino J."/>
            <person name="Highlander S."/>
            <person name="Gibbs R."/>
        </authorList>
    </citation>
    <scope>NUCLEOTIDE SEQUENCE [LARGE SCALE GENOMIC DNA]</scope>
    <source>
        <strain evidence="8">ATCC 33269</strain>
    </source>
</reference>
<dbReference type="InterPro" id="IPR025896">
    <property type="entry name" value="Spi_Prtas-inh"/>
</dbReference>
<dbReference type="STRING" id="28134.SAMN05444288_1960"/>
<dbReference type="RefSeq" id="WP_004369511.1">
    <property type="nucleotide sequence ID" value="NZ_GL833119.1"/>
</dbReference>
<organism evidence="8 9">
    <name type="scientific">Hoylesella oralis ATCC 33269</name>
    <dbReference type="NCBI Taxonomy" id="873533"/>
    <lineage>
        <taxon>Bacteria</taxon>
        <taxon>Pseudomonadati</taxon>
        <taxon>Bacteroidota</taxon>
        <taxon>Bacteroidia</taxon>
        <taxon>Bacteroidales</taxon>
        <taxon>Prevotellaceae</taxon>
        <taxon>Hoylesella</taxon>
    </lineage>
</organism>
<gene>
    <name evidence="8" type="ORF">HMPREF0663_11382</name>
</gene>
<feature type="active site" description="Nucleophile" evidence="6">
    <location>
        <position position="183"/>
    </location>
</feature>
<evidence type="ECO:0000256" key="5">
    <source>
        <dbReference type="ARBA" id="ARBA00022807"/>
    </source>
</evidence>
<dbReference type="Gene3D" id="3.90.70.50">
    <property type="entry name" value="Peptidase C10, streptopain"/>
    <property type="match status" value="1"/>
</dbReference>
<feature type="active site" description="Proton acceptor" evidence="6">
    <location>
        <position position="327"/>
    </location>
</feature>
<dbReference type="Pfam" id="PF13734">
    <property type="entry name" value="Inhibitor_I69"/>
    <property type="match status" value="1"/>
</dbReference>
<dbReference type="SUPFAM" id="SSF54001">
    <property type="entry name" value="Cysteine proteinases"/>
    <property type="match status" value="1"/>
</dbReference>
<proteinExistence type="inferred from homology"/>
<accession>E7RQD1</accession>
<dbReference type="InterPro" id="IPR038765">
    <property type="entry name" value="Papain-like_cys_pep_sf"/>
</dbReference>
<dbReference type="InterPro" id="IPR044934">
    <property type="entry name" value="Streptopain_sf"/>
</dbReference>
<keyword evidence="9" id="KW-1185">Reference proteome</keyword>
<dbReference type="HOGENOM" id="CLU_009978_0_0_10"/>
<keyword evidence="5" id="KW-0788">Thiol protease</keyword>
<protein>
    <submittedName>
        <fullName evidence="8">Peptidase C10 family</fullName>
    </submittedName>
</protein>
<keyword evidence="2" id="KW-0645">Protease</keyword>
<evidence type="ECO:0000313" key="8">
    <source>
        <dbReference type="EMBL" id="EFZ36469.1"/>
    </source>
</evidence>
<evidence type="ECO:0000256" key="1">
    <source>
        <dbReference type="ARBA" id="ARBA00009693"/>
    </source>
</evidence>
<evidence type="ECO:0000256" key="2">
    <source>
        <dbReference type="ARBA" id="ARBA00022670"/>
    </source>
</evidence>
<dbReference type="GO" id="GO:0006508">
    <property type="term" value="P:proteolysis"/>
    <property type="evidence" value="ECO:0007669"/>
    <property type="project" value="UniProtKB-KW"/>
</dbReference>
<dbReference type="InterPro" id="IPR000200">
    <property type="entry name" value="Peptidase_C10"/>
</dbReference>
<dbReference type="AlphaFoldDB" id="E7RQD1"/>
<dbReference type="Pfam" id="PF01640">
    <property type="entry name" value="Peptidase_C10"/>
    <property type="match status" value="1"/>
</dbReference>
<evidence type="ECO:0000256" key="4">
    <source>
        <dbReference type="ARBA" id="ARBA00022801"/>
    </source>
</evidence>
<dbReference type="GO" id="GO:0008234">
    <property type="term" value="F:cysteine-type peptidase activity"/>
    <property type="evidence" value="ECO:0007669"/>
    <property type="project" value="UniProtKB-KW"/>
</dbReference>
<comment type="similarity">
    <text evidence="1">Belongs to the peptidase C10 family.</text>
</comment>
<dbReference type="PRINTS" id="PR00797">
    <property type="entry name" value="STREPTOPAIN"/>
</dbReference>